<dbReference type="EMBL" id="JAABOP010000002">
    <property type="protein sequence ID" value="NER10858.1"/>
    <property type="molecule type" value="Genomic_DNA"/>
</dbReference>
<feature type="signal peptide" evidence="1">
    <location>
        <begin position="1"/>
        <end position="20"/>
    </location>
</feature>
<reference evidence="2 3" key="1">
    <citation type="submission" date="2020-01" db="EMBL/GenBank/DDBJ databases">
        <title>Muriicola jejuensis KCTC 22299.</title>
        <authorList>
            <person name="Wang G."/>
        </authorList>
    </citation>
    <scope>NUCLEOTIDE SEQUENCE [LARGE SCALE GENOMIC DNA]</scope>
    <source>
        <strain evidence="2 3">KCTC 22299</strain>
    </source>
</reference>
<feature type="chain" id="PRO_5026857712" evidence="1">
    <location>
        <begin position="21"/>
        <end position="343"/>
    </location>
</feature>
<name>A0A6P0UGD8_9FLAO</name>
<evidence type="ECO:0000313" key="2">
    <source>
        <dbReference type="EMBL" id="NER10858.1"/>
    </source>
</evidence>
<dbReference type="RefSeq" id="WP_163693260.1">
    <property type="nucleotide sequence ID" value="NZ_FXTW01000002.1"/>
</dbReference>
<dbReference type="Gene3D" id="1.10.780.10">
    <property type="entry name" value="Hydroxylamine Oxidoreductase, Chain A, domain 1"/>
    <property type="match status" value="2"/>
</dbReference>
<keyword evidence="1" id="KW-0732">Signal</keyword>
<proteinExistence type="predicted"/>
<evidence type="ECO:0000313" key="3">
    <source>
        <dbReference type="Proteomes" id="UP000468443"/>
    </source>
</evidence>
<accession>A0A6P0UGD8</accession>
<dbReference type="SUPFAM" id="SSF48695">
    <property type="entry name" value="Multiheme cytochromes"/>
    <property type="match status" value="1"/>
</dbReference>
<keyword evidence="3" id="KW-1185">Reference proteome</keyword>
<organism evidence="2 3">
    <name type="scientific">Muriicola jejuensis</name>
    <dbReference type="NCBI Taxonomy" id="504488"/>
    <lineage>
        <taxon>Bacteria</taxon>
        <taxon>Pseudomonadati</taxon>
        <taxon>Bacteroidota</taxon>
        <taxon>Flavobacteriia</taxon>
        <taxon>Flavobacteriales</taxon>
        <taxon>Flavobacteriaceae</taxon>
        <taxon>Muriicola</taxon>
    </lineage>
</organism>
<sequence length="343" mass="36202">MKTSHLLRSLMIIASGFLMIQCTSDLEIPDPIAGPPGADGRDGIDGVDGVDGTASCVSCHSNATREPIFASFSISQHAAEDGAFARGGSANCAQCHGDKGYVDYIETGMVDTAGYSNVEPMNCATCHDRHSTFDFENDGFDYALRNIDAVTLVIDNATVLDFGGSSNNCITCHQPRNSYPVPGGTDSVTITNKRYGPHHSPQATMLEGIMAANIPGSETYPAVGTAAHRTGSSCVACHMGESSDTSTGIHSWNPTAAACVACHPSGAPDEIAGFTEDMATLEALLAARNIFDADGYYVLGTYSAEVGQAAWNYRTLLEDQSKGIHNPNYTRALLKNSIEALQD</sequence>
<gene>
    <name evidence="2" type="ORF">GWK09_10050</name>
</gene>
<evidence type="ECO:0000256" key="1">
    <source>
        <dbReference type="SAM" id="SignalP"/>
    </source>
</evidence>
<protein>
    <submittedName>
        <fullName evidence="2">Uncharacterized protein</fullName>
    </submittedName>
</protein>
<dbReference type="InterPro" id="IPR036280">
    <property type="entry name" value="Multihaem_cyt_sf"/>
</dbReference>
<comment type="caution">
    <text evidence="2">The sequence shown here is derived from an EMBL/GenBank/DDBJ whole genome shotgun (WGS) entry which is preliminary data.</text>
</comment>
<dbReference type="AlphaFoldDB" id="A0A6P0UGD8"/>
<dbReference type="Proteomes" id="UP000468443">
    <property type="component" value="Unassembled WGS sequence"/>
</dbReference>